<keyword evidence="3" id="KW-1185">Reference proteome</keyword>
<comment type="caution">
    <text evidence="2">The sequence shown here is derived from an EMBL/GenBank/DDBJ whole genome shotgun (WGS) entry which is preliminary data.</text>
</comment>
<proteinExistence type="predicted"/>
<feature type="compositionally biased region" description="Basic and acidic residues" evidence="1">
    <location>
        <begin position="589"/>
        <end position="599"/>
    </location>
</feature>
<dbReference type="EMBL" id="LLZG01000388">
    <property type="protein sequence ID" value="KUL23278.1"/>
    <property type="molecule type" value="Genomic_DNA"/>
</dbReference>
<dbReference type="Proteomes" id="UP000053923">
    <property type="component" value="Unassembled WGS sequence"/>
</dbReference>
<organism evidence="2 3">
    <name type="scientific">Streptomyces regalis</name>
    <dbReference type="NCBI Taxonomy" id="68262"/>
    <lineage>
        <taxon>Bacteria</taxon>
        <taxon>Bacillati</taxon>
        <taxon>Actinomycetota</taxon>
        <taxon>Actinomycetes</taxon>
        <taxon>Kitasatosporales</taxon>
        <taxon>Streptomycetaceae</taxon>
        <taxon>Streptomyces</taxon>
    </lineage>
</organism>
<dbReference type="OrthoDB" id="3860943at2"/>
<evidence type="ECO:0000313" key="2">
    <source>
        <dbReference type="EMBL" id="KUL23278.1"/>
    </source>
</evidence>
<name>A0A101JAM9_9ACTN</name>
<feature type="region of interest" description="Disordered" evidence="1">
    <location>
        <begin position="558"/>
        <end position="599"/>
    </location>
</feature>
<dbReference type="RefSeq" id="WP_062712662.1">
    <property type="nucleotide sequence ID" value="NZ_LLZG01000388.1"/>
</dbReference>
<gene>
    <name evidence="2" type="ORF">ADL12_40140</name>
</gene>
<feature type="region of interest" description="Disordered" evidence="1">
    <location>
        <begin position="224"/>
        <end position="245"/>
    </location>
</feature>
<evidence type="ECO:0008006" key="4">
    <source>
        <dbReference type="Google" id="ProtNLM"/>
    </source>
</evidence>
<reference evidence="3" key="1">
    <citation type="submission" date="2015-10" db="EMBL/GenBank/DDBJ databases">
        <authorList>
            <person name="Ju K.-S."/>
            <person name="Doroghazi J.R."/>
            <person name="Metcalf W.W."/>
        </authorList>
    </citation>
    <scope>NUCLEOTIDE SEQUENCE [LARGE SCALE GENOMIC DNA]</scope>
    <source>
        <strain evidence="3">NRRL 3151</strain>
    </source>
</reference>
<protein>
    <recommendedName>
        <fullName evidence="4">Phage portal protein</fullName>
    </recommendedName>
</protein>
<evidence type="ECO:0000256" key="1">
    <source>
        <dbReference type="SAM" id="MobiDB-lite"/>
    </source>
</evidence>
<sequence length="599" mass="65554">MGLRTFLTDAWSWLNYKPVMAGTHDGRPHRALSPELQATWLPDDAVRRLAAYKLLAAYDSNQAGELATLAGNETAAERREFGDPATFVDTALAHLLGKSQQIVVPGAEHAGDDDATPESAAAAEVQQRLREWAEAELLPLRMQAAERKAVLLGDGLYLLAWDPEKRRVRLKTYDPGFYFPVLEDDADPGDYPRRIHLGWEIPEDPKRGLKPRVRRITYEMGPVVPATRSSTDGNGQARRQPIVGDTGGHVLEVGDRYVPESDHIERTYPWAPDRPSKVTCYLTDAEWFLDDLRHGQSLDDLPLGKAHFRTRPDGEVLHRLDLQLDFIPIVHISNTVADGEHFGQSTLSKVMQALDELAETDTDSARASATTGAPIIGLAGARAEVDRVTGRPKPLAVEPGTVFQLADGGRMDVLDTSGQLSELRARVEEIRDRAAVNARLPAVSLGTVDPSDVPSGYALQLSLGPLDSQVDSMRLARAHKYALLLKMVQRIHQAGRAEGWPTGEPLAARIVFGPHTPTDRTAILDEVVKGVSAGVLSLETGIRMLQDAGYPIEDAREEVSRITARQEAPVPVRHRAAASSSSSLPAADQRADEDALLRR</sequence>
<accession>A0A101JAM9</accession>
<dbReference type="AlphaFoldDB" id="A0A101JAM9"/>
<evidence type="ECO:0000313" key="3">
    <source>
        <dbReference type="Proteomes" id="UP000053923"/>
    </source>
</evidence>
<feature type="compositionally biased region" description="Low complexity" evidence="1">
    <location>
        <begin position="577"/>
        <end position="587"/>
    </location>
</feature>